<dbReference type="CDD" id="cd01650">
    <property type="entry name" value="RT_nLTR_like"/>
    <property type="match status" value="1"/>
</dbReference>
<feature type="region of interest" description="Disordered" evidence="1">
    <location>
        <begin position="803"/>
        <end position="824"/>
    </location>
</feature>
<protein>
    <submittedName>
        <fullName evidence="3">RNA-directed DNA polymerase from mobile element jockey-like</fullName>
    </submittedName>
</protein>
<dbReference type="PANTHER" id="PTHR36688:SF2">
    <property type="entry name" value="ENDONUCLEASE_EXONUCLEASE_PHOSPHATASE DOMAIN-CONTAINING PROTEIN"/>
    <property type="match status" value="1"/>
</dbReference>
<name>A0A2P2HYG4_9CRUS</name>
<keyword evidence="3" id="KW-0808">Transferase</keyword>
<reference evidence="3" key="1">
    <citation type="journal article" date="2018" name="Biosci. Biotechnol. Biochem.">
        <title>Polysaccharide hydrolase of the hadal zone amphipods Hirondellea gigas.</title>
        <authorList>
            <person name="Kobayashi H."/>
            <person name="Nagahama T."/>
            <person name="Arai W."/>
            <person name="Sasagawa Y."/>
            <person name="Umeda M."/>
            <person name="Hayashi T."/>
            <person name="Nikaido I."/>
            <person name="Watanabe H."/>
            <person name="Oguri K."/>
            <person name="Kitazato H."/>
            <person name="Fujioka K."/>
            <person name="Kido Y."/>
            <person name="Takami H."/>
        </authorList>
    </citation>
    <scope>NUCLEOTIDE SEQUENCE</scope>
    <source>
        <tissue evidence="3">Whole body</tissue>
    </source>
</reference>
<dbReference type="Pfam" id="PF14529">
    <property type="entry name" value="Exo_endo_phos_2"/>
    <property type="match status" value="1"/>
</dbReference>
<dbReference type="PROSITE" id="PS50878">
    <property type="entry name" value="RT_POL"/>
    <property type="match status" value="1"/>
</dbReference>
<feature type="domain" description="Reverse transcriptase" evidence="2">
    <location>
        <begin position="404"/>
        <end position="667"/>
    </location>
</feature>
<dbReference type="Pfam" id="PF00078">
    <property type="entry name" value="RVT_1"/>
    <property type="match status" value="1"/>
</dbReference>
<organism evidence="3">
    <name type="scientific">Hirondellea gigas</name>
    <dbReference type="NCBI Taxonomy" id="1518452"/>
    <lineage>
        <taxon>Eukaryota</taxon>
        <taxon>Metazoa</taxon>
        <taxon>Ecdysozoa</taxon>
        <taxon>Arthropoda</taxon>
        <taxon>Crustacea</taxon>
        <taxon>Multicrustacea</taxon>
        <taxon>Malacostraca</taxon>
        <taxon>Eumalacostraca</taxon>
        <taxon>Peracarida</taxon>
        <taxon>Amphipoda</taxon>
        <taxon>Amphilochidea</taxon>
        <taxon>Lysianassida</taxon>
        <taxon>Lysianassidira</taxon>
        <taxon>Lysianassoidea</taxon>
        <taxon>Lysianassidae</taxon>
        <taxon>Hirondellea</taxon>
    </lineage>
</organism>
<dbReference type="SUPFAM" id="SSF56672">
    <property type="entry name" value="DNA/RNA polymerases"/>
    <property type="match status" value="1"/>
</dbReference>
<sequence>MLSVRLETDIGLVEIGTAYVPFRIGYLHYPDYYRFFNRSYPSYFLGDMNARSAALGHRNDNTMGIQLATLVNRNHAQHIGPNFPTFITHRSKSSPDIILGNKHMIYNYSAEPGQLTPSDHIPIIFTISTNPIQVPIRERSNFRKADWRKYSDQLGREDIINLTGATVGEIEEKTAQWTKVIQTIGKENIPVTKYRTLPHIKTTHEVRILKIAYLELYREIDREGASMDRYRELIELRRKLRDEFNRLRTEQWNDLIKQTDLEHKSKDFWASIKTMLGTNTTNQQRYIKDHNDKEIYEDKDKEVIFRKYWEKIFQITPEENKEFDKETDTKVNQYIDDNLDRYQTLEEVDLDRLYQQTNLVTIEELNKTIASFKHKSPGIDEITKYHLINLPNKMLINLLKIINSCLSIGYFPKIWKTSIIIFIPKPNKSPFSHVNYRPISLLSIPGKILEKIINRRLIKAITTNSLQNEAQHGFRIGLGTGTATALFYEAIAAGRANRLKMNVVLRDISKAFDKVWHRGLFYKIGISQIPEFLARIIYSYLENRVAKIKIGNYIGKEINLLSGVPQGGCLSPTLFNFYTHDVPEAGGQSINIIYADDITQIVSYPGSENMLAKITANEVEKINNYENKWKIKTNETKFQIIPIGRTRAQKVKIGQKEHDFSLEGKMLGLKFNRYGFVGHVQDRIRLARVELGRIFRFRELSWNNLRKLYYALVLSKLLYPIVPLYTISKTQQRKLQIVQNKAARIITGIRLREGIGNQTVNELAELTPLNINIHNQAKKIWNQLEPKLSDRIKNRIDKDEGRTELKSFPLSRKKVQGPEPEPLY</sequence>
<dbReference type="AlphaFoldDB" id="A0A2P2HYG4"/>
<proteinExistence type="evidence at transcript level"/>
<dbReference type="InterPro" id="IPR043502">
    <property type="entry name" value="DNA/RNA_pol_sf"/>
</dbReference>
<dbReference type="SUPFAM" id="SSF56219">
    <property type="entry name" value="DNase I-like"/>
    <property type="match status" value="1"/>
</dbReference>
<keyword evidence="3" id="KW-0695">RNA-directed DNA polymerase</keyword>
<evidence type="ECO:0000313" key="3">
    <source>
        <dbReference type="EMBL" id="LAB66811.1"/>
    </source>
</evidence>
<evidence type="ECO:0000256" key="1">
    <source>
        <dbReference type="SAM" id="MobiDB-lite"/>
    </source>
</evidence>
<keyword evidence="3" id="KW-0548">Nucleotidyltransferase</keyword>
<dbReference type="EMBL" id="IACF01001090">
    <property type="protein sequence ID" value="LAB66811.1"/>
    <property type="molecule type" value="mRNA"/>
</dbReference>
<dbReference type="InterPro" id="IPR036691">
    <property type="entry name" value="Endo/exonu/phosph_ase_sf"/>
</dbReference>
<dbReference type="Gene3D" id="3.60.10.10">
    <property type="entry name" value="Endonuclease/exonuclease/phosphatase"/>
    <property type="match status" value="1"/>
</dbReference>
<accession>A0A2P2HYG4</accession>
<dbReference type="InterPro" id="IPR052560">
    <property type="entry name" value="RdDP_mobile_element"/>
</dbReference>
<dbReference type="PANTHER" id="PTHR36688">
    <property type="entry name" value="ENDO/EXONUCLEASE/PHOSPHATASE DOMAIN-CONTAINING PROTEIN"/>
    <property type="match status" value="1"/>
</dbReference>
<evidence type="ECO:0000259" key="2">
    <source>
        <dbReference type="PROSITE" id="PS50878"/>
    </source>
</evidence>
<dbReference type="GO" id="GO:0003964">
    <property type="term" value="F:RNA-directed DNA polymerase activity"/>
    <property type="evidence" value="ECO:0007669"/>
    <property type="project" value="UniProtKB-KW"/>
</dbReference>
<dbReference type="InterPro" id="IPR005135">
    <property type="entry name" value="Endo/exonuclease/phosphatase"/>
</dbReference>
<dbReference type="InterPro" id="IPR000477">
    <property type="entry name" value="RT_dom"/>
</dbReference>